<evidence type="ECO:0000256" key="1">
    <source>
        <dbReference type="SAM" id="SignalP"/>
    </source>
</evidence>
<dbReference type="AlphaFoldDB" id="A0AAP2GD32"/>
<dbReference type="SUPFAM" id="SSF49344">
    <property type="entry name" value="CBD9-like"/>
    <property type="match status" value="1"/>
</dbReference>
<organism evidence="3 4">
    <name type="scientific">Dawidia soli</name>
    <dbReference type="NCBI Taxonomy" id="2782352"/>
    <lineage>
        <taxon>Bacteria</taxon>
        <taxon>Pseudomonadati</taxon>
        <taxon>Bacteroidota</taxon>
        <taxon>Cytophagia</taxon>
        <taxon>Cytophagales</taxon>
        <taxon>Chryseotaleaceae</taxon>
        <taxon>Dawidia</taxon>
    </lineage>
</organism>
<protein>
    <submittedName>
        <fullName evidence="3">Serine hydrolase</fullName>
    </submittedName>
</protein>
<dbReference type="InterPro" id="IPR001466">
    <property type="entry name" value="Beta-lactam-related"/>
</dbReference>
<dbReference type="Gene3D" id="2.60.40.1190">
    <property type="match status" value="1"/>
</dbReference>
<feature type="signal peptide" evidence="1">
    <location>
        <begin position="1"/>
        <end position="30"/>
    </location>
</feature>
<keyword evidence="1" id="KW-0732">Signal</keyword>
<accession>A0AAP2GD32</accession>
<dbReference type="PANTHER" id="PTHR43283:SF18">
    <property type="match status" value="1"/>
</dbReference>
<comment type="caution">
    <text evidence="3">The sequence shown here is derived from an EMBL/GenBank/DDBJ whole genome shotgun (WGS) entry which is preliminary data.</text>
</comment>
<dbReference type="CDD" id="cd00241">
    <property type="entry name" value="DOMON_like"/>
    <property type="match status" value="1"/>
</dbReference>
<dbReference type="EMBL" id="JAHESC010000011">
    <property type="protein sequence ID" value="MBT1686827.1"/>
    <property type="molecule type" value="Genomic_DNA"/>
</dbReference>
<dbReference type="SUPFAM" id="SSF56601">
    <property type="entry name" value="beta-lactamase/transpeptidase-like"/>
    <property type="match status" value="1"/>
</dbReference>
<name>A0AAP2GD32_9BACT</name>
<evidence type="ECO:0000313" key="4">
    <source>
        <dbReference type="Proteomes" id="UP001319180"/>
    </source>
</evidence>
<dbReference type="Pfam" id="PF00144">
    <property type="entry name" value="Beta-lactamase"/>
    <property type="match status" value="1"/>
</dbReference>
<dbReference type="PANTHER" id="PTHR43283">
    <property type="entry name" value="BETA-LACTAMASE-RELATED"/>
    <property type="match status" value="1"/>
</dbReference>
<reference evidence="3 4" key="1">
    <citation type="submission" date="2021-05" db="EMBL/GenBank/DDBJ databases">
        <title>A Polyphasic approach of four new species of the genus Ohtaekwangia: Ohtaekwangia histidinii sp. nov., Ohtaekwangia cretensis sp. nov., Ohtaekwangia indiensis sp. nov., Ohtaekwangia reichenbachii sp. nov. from diverse environment.</title>
        <authorList>
            <person name="Octaviana S."/>
        </authorList>
    </citation>
    <scope>NUCLEOTIDE SEQUENCE [LARGE SCALE GENOMIC DNA]</scope>
    <source>
        <strain evidence="3 4">PWU37</strain>
    </source>
</reference>
<evidence type="ECO:0000313" key="3">
    <source>
        <dbReference type="EMBL" id="MBT1686827.1"/>
    </source>
</evidence>
<proteinExistence type="predicted"/>
<gene>
    <name evidence="3" type="ORF">KK078_09675</name>
</gene>
<feature type="chain" id="PRO_5042879697" evidence="1">
    <location>
        <begin position="31"/>
        <end position="668"/>
    </location>
</feature>
<feature type="domain" description="Beta-lactamase-related" evidence="2">
    <location>
        <begin position="354"/>
        <end position="651"/>
    </location>
</feature>
<evidence type="ECO:0000259" key="2">
    <source>
        <dbReference type="Pfam" id="PF00144"/>
    </source>
</evidence>
<dbReference type="InterPro" id="IPR050789">
    <property type="entry name" value="Diverse_Enzym_Activities"/>
</dbReference>
<dbReference type="InterPro" id="IPR012338">
    <property type="entry name" value="Beta-lactam/transpept-like"/>
</dbReference>
<dbReference type="GO" id="GO:0016787">
    <property type="term" value="F:hydrolase activity"/>
    <property type="evidence" value="ECO:0007669"/>
    <property type="project" value="UniProtKB-KW"/>
</dbReference>
<keyword evidence="3" id="KW-0378">Hydrolase</keyword>
<dbReference type="Gene3D" id="3.40.710.10">
    <property type="entry name" value="DD-peptidase/beta-lactamase superfamily"/>
    <property type="match status" value="1"/>
</dbReference>
<keyword evidence="4" id="KW-1185">Reference proteome</keyword>
<dbReference type="Proteomes" id="UP001319180">
    <property type="component" value="Unassembled WGS sequence"/>
</dbReference>
<dbReference type="RefSeq" id="WP_254090065.1">
    <property type="nucleotide sequence ID" value="NZ_JAHESC010000011.1"/>
</dbReference>
<sequence length="668" mass="74751">MEKNYIPLKKMAQLGCCLLLMLVGTRVTLAHNGASALVYPLKNIRVDGDLADWKDTRQYVLALAQADVKPQNAEDFSGYFMIGYNLGERSLYIAIEITDSDYVVDTTRRVGWNTQDALQLCFDVNHLATGSGVNAYIYSETFKHLDANKWDAATKQVAWDKSEIKMTRKGSKRMYEFRIYMGDAIQPGRSMGFDLLAFDKDADGFGWNAWGAGDGKYQNSHALGDIIFMKENERGGTVSGRVKMINAANIKIPARLKFTSTASAQTWITASVDSLGNYSTQLPGGSYTVALADKYVPKESHVYTITIPSQPNIKVKPNGAVKIPPISATVAEAPDLIPAKGVLTTFDSQSPQAIDNFIETYQQYYKIPGVSLALIKDGKVVYHKIYGTKNSMTHEPVNDSTLFEAASITKPVFAYAVQRLAERGVIDLDKPLYQYLPFKDIEDDDRYKLITARHVITHRTGFPNWRNGKLIINFTPGTQFGYSGEGFQYLQMVVKSITGKSTIQMLTEEVLNPLDMHHTFFANNDRLMRLVATGHFDNIPSSDLPPEHPGMAFSMHTEALEFTHFMLQLLNQKGLSPATYTNMLSERSPYPLEKGEEPRKYKVYMGESLEVRESPFGQVFGHGGNNGDFRCQFEVYKDANMGYAIFTNASTAYPLIEKMRQLLVEGKP</sequence>